<evidence type="ECO:0000256" key="6">
    <source>
        <dbReference type="ARBA" id="ARBA00022989"/>
    </source>
</evidence>
<keyword evidence="4" id="KW-0732">Signal</keyword>
<keyword evidence="7 19" id="KW-0472">Membrane</keyword>
<keyword evidence="6 19" id="KW-1133">Transmembrane helix</keyword>
<accession>A0A401SAI9</accession>
<dbReference type="GO" id="GO:0015293">
    <property type="term" value="F:symporter activity"/>
    <property type="evidence" value="ECO:0007669"/>
    <property type="project" value="UniProtKB-KW"/>
</dbReference>
<evidence type="ECO:0000256" key="19">
    <source>
        <dbReference type="SAM" id="Phobius"/>
    </source>
</evidence>
<comment type="subcellular location">
    <subcellularLocation>
        <location evidence="1">Lysosome membrane</location>
        <topology evidence="1">Multi-pass membrane protein</topology>
    </subcellularLocation>
</comment>
<dbReference type="PANTHER" id="PTHR23507:SF9">
    <property type="entry name" value="LYSOSOMAL PROTON-COUPLED STEROID CONJUGATE AND BILE ACID SYMPORTER SLC46A3"/>
    <property type="match status" value="1"/>
</dbReference>
<comment type="catalytic activity">
    <reaction evidence="10">
        <text>dehydroepiandrosterone 3-sulfate(out) + n H(+)(out) = dehydroepiandrosterone 3-sulfate(in) + n H(+)(in)</text>
        <dbReference type="Rhea" id="RHEA:75487"/>
        <dbReference type="ChEBI" id="CHEBI:15378"/>
        <dbReference type="ChEBI" id="CHEBI:57905"/>
    </reaction>
</comment>
<feature type="transmembrane region" description="Helical" evidence="19">
    <location>
        <begin position="152"/>
        <end position="178"/>
    </location>
</feature>
<comment type="catalytic activity">
    <reaction evidence="11">
        <text>cholate(out) + n H(+)(out) = cholate(in) + n H(+)(in)</text>
        <dbReference type="Rhea" id="RHEA:75499"/>
        <dbReference type="ChEBI" id="CHEBI:15378"/>
        <dbReference type="ChEBI" id="CHEBI:29747"/>
    </reaction>
</comment>
<dbReference type="STRING" id="137246.A0A401SAI9"/>
<dbReference type="InterPro" id="IPR020846">
    <property type="entry name" value="MFS_dom"/>
</dbReference>
<dbReference type="SUPFAM" id="SSF103473">
    <property type="entry name" value="MFS general substrate transporter"/>
    <property type="match status" value="1"/>
</dbReference>
<dbReference type="OrthoDB" id="3026777at2759"/>
<organism evidence="21 22">
    <name type="scientific">Chiloscyllium punctatum</name>
    <name type="common">Brownbanded bambooshark</name>
    <name type="synonym">Hemiscyllium punctatum</name>
    <dbReference type="NCBI Taxonomy" id="137246"/>
    <lineage>
        <taxon>Eukaryota</taxon>
        <taxon>Metazoa</taxon>
        <taxon>Chordata</taxon>
        <taxon>Craniata</taxon>
        <taxon>Vertebrata</taxon>
        <taxon>Chondrichthyes</taxon>
        <taxon>Elasmobranchii</taxon>
        <taxon>Galeomorphii</taxon>
        <taxon>Galeoidea</taxon>
        <taxon>Orectolobiformes</taxon>
        <taxon>Hemiscylliidae</taxon>
        <taxon>Chiloscyllium</taxon>
    </lineage>
</organism>
<evidence type="ECO:0000259" key="20">
    <source>
        <dbReference type="PROSITE" id="PS50850"/>
    </source>
</evidence>
<comment type="catalytic activity">
    <reaction evidence="13">
        <text>25-hydroxyvitamin D3 sulfate(out) + n H(+)(out) = 25-hydroxyvitamin D3 sulfate(in) + n H(+)(in)</text>
        <dbReference type="Rhea" id="RHEA:75491"/>
        <dbReference type="ChEBI" id="CHEBI:15378"/>
        <dbReference type="ChEBI" id="CHEBI:194336"/>
    </reaction>
</comment>
<evidence type="ECO:0000256" key="16">
    <source>
        <dbReference type="ARBA" id="ARBA00040938"/>
    </source>
</evidence>
<dbReference type="InterPro" id="IPR011701">
    <property type="entry name" value="MFS"/>
</dbReference>
<keyword evidence="2" id="KW-0813">Transport</keyword>
<sequence>MSRALHRQRCFATAGICFLRTMKRLFLVEPVVALYTLPNLADELLMQQYIYRRIWTRETNSSYVQNENNSYCYQNHSDPVYFKQEVVQELSSHFFMYVTLIKFLPNFIVTFVLGSYSDHYGRRLSLLLPTIGALISSLAFLAMTYFSWPIHFLFIPVALSACFGGFTTVFGGAFAYVADVSSSEHKNMRMALLDMIVGLMGGIGTITSGYLLNTLGFNWLFLIASLINFANVVYIIFFLDESVQVSRDEQNEGSGNGKFREIFAGILNLWTGSNFRKRVQISLMLLTFSVYALASFGSGGLFTLYELNAPLCWNAVLIGYGSAAGLITFLTSFLGVALFSRYLEDHFIVLIGTLSLAGGMIVAVFATITLVMFLVRLVCLFAVMPLPVLRSMMSKIVSPKDQGVLFACVACLENLSATISSVVFNNVYAATIHGFTGFSFMLAACLCLIPICIMCFLFWWRPQEEGYAGLSSNEDSS</sequence>
<dbReference type="PANTHER" id="PTHR23507">
    <property type="entry name" value="ZGC:174356"/>
    <property type="match status" value="1"/>
</dbReference>
<evidence type="ECO:0000256" key="3">
    <source>
        <dbReference type="ARBA" id="ARBA00022692"/>
    </source>
</evidence>
<protein>
    <recommendedName>
        <fullName evidence="16">Lysosomal proton-coupled steroid conjugate and bile acid symporter SLC46A3</fullName>
    </recommendedName>
    <alternativeName>
        <fullName evidence="17">Solute carrier family 46 member 3</fullName>
    </alternativeName>
</protein>
<feature type="transmembrane region" description="Helical" evidence="19">
    <location>
        <begin position="94"/>
        <end position="114"/>
    </location>
</feature>
<dbReference type="OMA" id="DNTSRCA"/>
<feature type="transmembrane region" description="Helical" evidence="19">
    <location>
        <begin position="190"/>
        <end position="211"/>
    </location>
</feature>
<evidence type="ECO:0000256" key="1">
    <source>
        <dbReference type="ARBA" id="ARBA00004155"/>
    </source>
</evidence>
<evidence type="ECO:0000256" key="10">
    <source>
        <dbReference type="ARBA" id="ARBA00035788"/>
    </source>
</evidence>
<feature type="transmembrane region" description="Helical" evidence="19">
    <location>
        <begin position="404"/>
        <end position="424"/>
    </location>
</feature>
<keyword evidence="5" id="KW-0769">Symport</keyword>
<dbReference type="AlphaFoldDB" id="A0A401SAI9"/>
<feature type="transmembrane region" description="Helical" evidence="19">
    <location>
        <begin position="283"/>
        <end position="305"/>
    </location>
</feature>
<keyword evidence="3 19" id="KW-0812">Transmembrane</keyword>
<comment type="caution">
    <text evidence="21">The sequence shown here is derived from an EMBL/GenBank/DDBJ whole genome shotgun (WGS) entry which is preliminary data.</text>
</comment>
<feature type="transmembrane region" description="Helical" evidence="19">
    <location>
        <begin position="126"/>
        <end position="146"/>
    </location>
</feature>
<evidence type="ECO:0000256" key="15">
    <source>
        <dbReference type="ARBA" id="ARBA00038227"/>
    </source>
</evidence>
<evidence type="ECO:0000256" key="9">
    <source>
        <dbReference type="ARBA" id="ARBA00023228"/>
    </source>
</evidence>
<name>A0A401SAI9_CHIPU</name>
<evidence type="ECO:0000256" key="13">
    <source>
        <dbReference type="ARBA" id="ARBA00036498"/>
    </source>
</evidence>
<evidence type="ECO:0000256" key="11">
    <source>
        <dbReference type="ARBA" id="ARBA00035844"/>
    </source>
</evidence>
<keyword evidence="22" id="KW-1185">Reference proteome</keyword>
<gene>
    <name evidence="21" type="ORF">chiPu_0005820</name>
</gene>
<evidence type="ECO:0000256" key="17">
    <source>
        <dbReference type="ARBA" id="ARBA00042515"/>
    </source>
</evidence>
<keyword evidence="9" id="KW-0458">Lysosome</keyword>
<comment type="catalytic activity">
    <reaction evidence="18">
        <text>taurocholate(out) + n H(+)(out) = taurocholate(in) + n H(+)(in)</text>
        <dbReference type="Rhea" id="RHEA:75507"/>
        <dbReference type="ChEBI" id="CHEBI:15378"/>
        <dbReference type="ChEBI" id="CHEBI:36257"/>
    </reaction>
</comment>
<evidence type="ECO:0000256" key="2">
    <source>
        <dbReference type="ARBA" id="ARBA00022448"/>
    </source>
</evidence>
<feature type="transmembrane region" description="Helical" evidence="19">
    <location>
        <begin position="217"/>
        <end position="239"/>
    </location>
</feature>
<dbReference type="EMBL" id="BEZZ01000163">
    <property type="protein sequence ID" value="GCC27396.1"/>
    <property type="molecule type" value="Genomic_DNA"/>
</dbReference>
<evidence type="ECO:0000256" key="12">
    <source>
        <dbReference type="ARBA" id="ARBA00036178"/>
    </source>
</evidence>
<comment type="catalytic activity">
    <reaction evidence="12">
        <text>estrone 3-sulfate(out) + n H(+)(out) = estrone 3-sulfate(in) + n H(+)(in)</text>
        <dbReference type="Rhea" id="RHEA:75483"/>
        <dbReference type="ChEBI" id="CHEBI:15378"/>
        <dbReference type="ChEBI" id="CHEBI:60050"/>
    </reaction>
</comment>
<evidence type="ECO:0000256" key="18">
    <source>
        <dbReference type="ARBA" id="ARBA00048746"/>
    </source>
</evidence>
<feature type="transmembrane region" description="Helical" evidence="19">
    <location>
        <begin position="436"/>
        <end position="460"/>
    </location>
</feature>
<dbReference type="GO" id="GO:0034486">
    <property type="term" value="P:vacuolar transmembrane transport"/>
    <property type="evidence" value="ECO:0007669"/>
    <property type="project" value="TreeGrafter"/>
</dbReference>
<dbReference type="Gene3D" id="1.20.1250.20">
    <property type="entry name" value="MFS general substrate transporter like domains"/>
    <property type="match status" value="1"/>
</dbReference>
<dbReference type="Proteomes" id="UP000287033">
    <property type="component" value="Unassembled WGS sequence"/>
</dbReference>
<evidence type="ECO:0000256" key="7">
    <source>
        <dbReference type="ARBA" id="ARBA00023136"/>
    </source>
</evidence>
<evidence type="ECO:0000256" key="14">
    <source>
        <dbReference type="ARBA" id="ARBA00036597"/>
    </source>
</evidence>
<feature type="domain" description="Major facilitator superfamily (MFS) profile" evidence="20">
    <location>
        <begin position="9"/>
        <end position="462"/>
    </location>
</feature>
<dbReference type="InterPro" id="IPR036259">
    <property type="entry name" value="MFS_trans_sf"/>
</dbReference>
<keyword evidence="8" id="KW-0325">Glycoprotein</keyword>
<feature type="transmembrane region" description="Helical" evidence="19">
    <location>
        <begin position="347"/>
        <end position="368"/>
    </location>
</feature>
<feature type="transmembrane region" description="Helical" evidence="19">
    <location>
        <begin position="317"/>
        <end position="340"/>
    </location>
</feature>
<comment type="catalytic activity">
    <reaction evidence="14">
        <text>glycocholate(out) + n H(+)(out) = glycocholate(in) + n H(+)(in)</text>
        <dbReference type="Rhea" id="RHEA:75503"/>
        <dbReference type="ChEBI" id="CHEBI:15378"/>
        <dbReference type="ChEBI" id="CHEBI:29746"/>
    </reaction>
</comment>
<feature type="transmembrane region" description="Helical" evidence="19">
    <location>
        <begin position="374"/>
        <end position="392"/>
    </location>
</feature>
<comment type="similarity">
    <text evidence="15">Belongs to the major facilitator superfamily. SLC46A family.</text>
</comment>
<proteinExistence type="inferred from homology"/>
<evidence type="ECO:0000256" key="5">
    <source>
        <dbReference type="ARBA" id="ARBA00022847"/>
    </source>
</evidence>
<evidence type="ECO:0000256" key="8">
    <source>
        <dbReference type="ARBA" id="ARBA00023180"/>
    </source>
</evidence>
<dbReference type="PROSITE" id="PS50850">
    <property type="entry name" value="MFS"/>
    <property type="match status" value="1"/>
</dbReference>
<dbReference type="Pfam" id="PF07690">
    <property type="entry name" value="MFS_1"/>
    <property type="match status" value="1"/>
</dbReference>
<evidence type="ECO:0000313" key="21">
    <source>
        <dbReference type="EMBL" id="GCC27396.1"/>
    </source>
</evidence>
<evidence type="ECO:0000256" key="4">
    <source>
        <dbReference type="ARBA" id="ARBA00022729"/>
    </source>
</evidence>
<dbReference type="GO" id="GO:0005765">
    <property type="term" value="C:lysosomal membrane"/>
    <property type="evidence" value="ECO:0007669"/>
    <property type="project" value="UniProtKB-SubCell"/>
</dbReference>
<reference evidence="21 22" key="1">
    <citation type="journal article" date="2018" name="Nat. Ecol. Evol.">
        <title>Shark genomes provide insights into elasmobranch evolution and the origin of vertebrates.</title>
        <authorList>
            <person name="Hara Y"/>
            <person name="Yamaguchi K"/>
            <person name="Onimaru K"/>
            <person name="Kadota M"/>
            <person name="Koyanagi M"/>
            <person name="Keeley SD"/>
            <person name="Tatsumi K"/>
            <person name="Tanaka K"/>
            <person name="Motone F"/>
            <person name="Kageyama Y"/>
            <person name="Nozu R"/>
            <person name="Adachi N"/>
            <person name="Nishimura O"/>
            <person name="Nakagawa R"/>
            <person name="Tanegashima C"/>
            <person name="Kiyatake I"/>
            <person name="Matsumoto R"/>
            <person name="Murakumo K"/>
            <person name="Nishida K"/>
            <person name="Terakita A"/>
            <person name="Kuratani S"/>
            <person name="Sato K"/>
            <person name="Hyodo S Kuraku.S."/>
        </authorList>
    </citation>
    <scope>NUCLEOTIDE SEQUENCE [LARGE SCALE GENOMIC DNA]</scope>
</reference>
<evidence type="ECO:0000313" key="22">
    <source>
        <dbReference type="Proteomes" id="UP000287033"/>
    </source>
</evidence>